<accession>A0A5N5F7Q9</accession>
<keyword evidence="3" id="KW-1185">Reference proteome</keyword>
<reference evidence="3" key="2">
    <citation type="submission" date="2019-10" db="EMBL/GenBank/DDBJ databases">
        <title>A de novo genome assembly of a pear dwarfing rootstock.</title>
        <authorList>
            <person name="Wang F."/>
            <person name="Wang J."/>
            <person name="Li S."/>
            <person name="Zhang Y."/>
            <person name="Fang M."/>
            <person name="Ma L."/>
            <person name="Zhao Y."/>
            <person name="Jiang S."/>
        </authorList>
    </citation>
    <scope>NUCLEOTIDE SEQUENCE [LARGE SCALE GENOMIC DNA]</scope>
</reference>
<dbReference type="EMBL" id="SMOL01000768">
    <property type="protein sequence ID" value="KAB2598813.1"/>
    <property type="molecule type" value="Genomic_DNA"/>
</dbReference>
<sequence>MEEDFEQHKKMEEAAPHEHSRIQAMVALLQEMPKWDDDEDEESTEVRKCFR</sequence>
<gene>
    <name evidence="2" type="ORF">D8674_001733</name>
</gene>
<feature type="region of interest" description="Disordered" evidence="1">
    <location>
        <begin position="1"/>
        <end position="20"/>
    </location>
</feature>
<evidence type="ECO:0000256" key="1">
    <source>
        <dbReference type="SAM" id="MobiDB-lite"/>
    </source>
</evidence>
<proteinExistence type="predicted"/>
<comment type="caution">
    <text evidence="2">The sequence shown here is derived from an EMBL/GenBank/DDBJ whole genome shotgun (WGS) entry which is preliminary data.</text>
</comment>
<evidence type="ECO:0000313" key="3">
    <source>
        <dbReference type="Proteomes" id="UP000327157"/>
    </source>
</evidence>
<dbReference type="Proteomes" id="UP000327157">
    <property type="component" value="Chromosome 1"/>
</dbReference>
<organism evidence="2 3">
    <name type="scientific">Pyrus ussuriensis x Pyrus communis</name>
    <dbReference type="NCBI Taxonomy" id="2448454"/>
    <lineage>
        <taxon>Eukaryota</taxon>
        <taxon>Viridiplantae</taxon>
        <taxon>Streptophyta</taxon>
        <taxon>Embryophyta</taxon>
        <taxon>Tracheophyta</taxon>
        <taxon>Spermatophyta</taxon>
        <taxon>Magnoliopsida</taxon>
        <taxon>eudicotyledons</taxon>
        <taxon>Gunneridae</taxon>
        <taxon>Pentapetalae</taxon>
        <taxon>rosids</taxon>
        <taxon>fabids</taxon>
        <taxon>Rosales</taxon>
        <taxon>Rosaceae</taxon>
        <taxon>Amygdaloideae</taxon>
        <taxon>Maleae</taxon>
        <taxon>Pyrus</taxon>
    </lineage>
</organism>
<name>A0A5N5F7Q9_9ROSA</name>
<reference evidence="2 3" key="3">
    <citation type="submission" date="2019-11" db="EMBL/GenBank/DDBJ databases">
        <title>A de novo genome assembly of a pear dwarfing rootstock.</title>
        <authorList>
            <person name="Wang F."/>
            <person name="Wang J."/>
            <person name="Li S."/>
            <person name="Zhang Y."/>
            <person name="Fang M."/>
            <person name="Ma L."/>
            <person name="Zhao Y."/>
            <person name="Jiang S."/>
        </authorList>
    </citation>
    <scope>NUCLEOTIDE SEQUENCE [LARGE SCALE GENOMIC DNA]</scope>
    <source>
        <strain evidence="2">S2</strain>
        <tissue evidence="2">Leaf</tissue>
    </source>
</reference>
<dbReference type="AlphaFoldDB" id="A0A5N5F7Q9"/>
<evidence type="ECO:0000313" key="2">
    <source>
        <dbReference type="EMBL" id="KAB2598813.1"/>
    </source>
</evidence>
<protein>
    <submittedName>
        <fullName evidence="2">Uncharacterized protein</fullName>
    </submittedName>
</protein>
<reference evidence="2 3" key="1">
    <citation type="submission" date="2019-09" db="EMBL/GenBank/DDBJ databases">
        <authorList>
            <person name="Ou C."/>
        </authorList>
    </citation>
    <scope>NUCLEOTIDE SEQUENCE [LARGE SCALE GENOMIC DNA]</scope>
    <source>
        <strain evidence="2">S2</strain>
        <tissue evidence="2">Leaf</tissue>
    </source>
</reference>